<dbReference type="SUPFAM" id="SSF102215">
    <property type="entry name" value="Creatininase"/>
    <property type="match status" value="1"/>
</dbReference>
<comment type="cofactor">
    <cofactor evidence="1">
        <name>Zn(2+)</name>
        <dbReference type="ChEBI" id="CHEBI:29105"/>
    </cofactor>
</comment>
<keyword evidence="4" id="KW-0862">Zinc</keyword>
<dbReference type="PANTHER" id="PTHR35005:SF1">
    <property type="entry name" value="2-AMINO-5-FORMYLAMINO-6-RIBOSYLAMINOPYRIMIDIN-4(3H)-ONE 5'-MONOPHOSPHATE DEFORMYLASE"/>
    <property type="match status" value="1"/>
</dbReference>
<dbReference type="Proteomes" id="UP000431401">
    <property type="component" value="Unassembled WGS sequence"/>
</dbReference>
<dbReference type="OrthoDB" id="9801445at2"/>
<dbReference type="GO" id="GO:0016811">
    <property type="term" value="F:hydrolase activity, acting on carbon-nitrogen (but not peptide) bonds, in linear amides"/>
    <property type="evidence" value="ECO:0007669"/>
    <property type="project" value="TreeGrafter"/>
</dbReference>
<dbReference type="PANTHER" id="PTHR35005">
    <property type="entry name" value="3-DEHYDRO-SCYLLO-INOSOSE HYDROLASE"/>
    <property type="match status" value="1"/>
</dbReference>
<keyword evidence="2" id="KW-0479">Metal-binding</keyword>
<sequence>MSRIFRLAHLTTTDVAAIDKSDAVVVQPIGAVEQHGPHLPLITDALHAETIACAAVESLPDDANVWVLPTLHYGKSTEHLGRAGTIAMSAATLMAVCTDLGDSLAASGFRKLVFVNGHGGQPGLLEVVARDIRHRTGLEVFPVMPMRFPPPPEVDPAVDGFDIHGGFGETSVMLAIAPELVHPDRGFPDGQEAAAEFARYRHLTLEGVLPTAWLTDDISASGTVGDPTAASAEIGRLLVDSAAAHLAEALLEVRAFAFPALGGAR</sequence>
<dbReference type="AlphaFoldDB" id="A0A7K0DYZ4"/>
<keyword evidence="7" id="KW-1185">Reference proteome</keyword>
<dbReference type="Gene3D" id="3.40.50.10310">
    <property type="entry name" value="Creatininase"/>
    <property type="match status" value="1"/>
</dbReference>
<comment type="caution">
    <text evidence="6">The sequence shown here is derived from an EMBL/GenBank/DDBJ whole genome shotgun (WGS) entry which is preliminary data.</text>
</comment>
<evidence type="ECO:0000256" key="3">
    <source>
        <dbReference type="ARBA" id="ARBA00022801"/>
    </source>
</evidence>
<proteinExistence type="inferred from homology"/>
<reference evidence="6 7" key="1">
    <citation type="submission" date="2019-10" db="EMBL/GenBank/DDBJ databases">
        <title>Nocardia macrotermitis sp. nov. and Nocardia aurantia sp. nov., isolated from the gut of fungus growing-termite Macrotermes natalensis.</title>
        <authorList>
            <person name="Benndorf R."/>
            <person name="Schwitalla J."/>
            <person name="Martin K."/>
            <person name="De Beer W."/>
            <person name="Kaster A.-K."/>
            <person name="Vollmers J."/>
            <person name="Poulsen M."/>
            <person name="Beemelmanns C."/>
        </authorList>
    </citation>
    <scope>NUCLEOTIDE SEQUENCE [LARGE SCALE GENOMIC DNA]</scope>
    <source>
        <strain evidence="6 7">RB56</strain>
    </source>
</reference>
<evidence type="ECO:0000313" key="6">
    <source>
        <dbReference type="EMBL" id="MQY30502.1"/>
    </source>
</evidence>
<dbReference type="EC" id="3.5.-.-" evidence="6"/>
<dbReference type="InterPro" id="IPR024087">
    <property type="entry name" value="Creatininase-like_sf"/>
</dbReference>
<dbReference type="InterPro" id="IPR003785">
    <property type="entry name" value="Creatininase/forma_Hydrolase"/>
</dbReference>
<dbReference type="RefSeq" id="WP_153347770.1">
    <property type="nucleotide sequence ID" value="NZ_WEGI01000014.1"/>
</dbReference>
<accession>A0A7K0DYZ4</accession>
<keyword evidence="3 6" id="KW-0378">Hydrolase</keyword>
<gene>
    <name evidence="6" type="primary">mftE_3</name>
    <name evidence="6" type="ORF">NRB56_61040</name>
</gene>
<evidence type="ECO:0000256" key="1">
    <source>
        <dbReference type="ARBA" id="ARBA00001947"/>
    </source>
</evidence>
<dbReference type="GO" id="GO:0009231">
    <property type="term" value="P:riboflavin biosynthetic process"/>
    <property type="evidence" value="ECO:0007669"/>
    <property type="project" value="TreeGrafter"/>
</dbReference>
<name>A0A7K0DYZ4_9NOCA</name>
<comment type="similarity">
    <text evidence="5">Belongs to the creatininase superfamily.</text>
</comment>
<dbReference type="Pfam" id="PF02633">
    <property type="entry name" value="Creatininase"/>
    <property type="match status" value="1"/>
</dbReference>
<protein>
    <submittedName>
        <fullName evidence="6">Putative mycofactocin system creatinine amidohydrolase family protein MftE</fullName>
        <ecNumber evidence="6">3.5.-.-</ecNumber>
    </submittedName>
</protein>
<evidence type="ECO:0000256" key="4">
    <source>
        <dbReference type="ARBA" id="ARBA00022833"/>
    </source>
</evidence>
<evidence type="ECO:0000313" key="7">
    <source>
        <dbReference type="Proteomes" id="UP000431401"/>
    </source>
</evidence>
<dbReference type="EMBL" id="WEGI01000014">
    <property type="protein sequence ID" value="MQY30502.1"/>
    <property type="molecule type" value="Genomic_DNA"/>
</dbReference>
<organism evidence="6 7">
    <name type="scientific">Nocardia aurantia</name>
    <dbReference type="NCBI Taxonomy" id="2585199"/>
    <lineage>
        <taxon>Bacteria</taxon>
        <taxon>Bacillati</taxon>
        <taxon>Actinomycetota</taxon>
        <taxon>Actinomycetes</taxon>
        <taxon>Mycobacteriales</taxon>
        <taxon>Nocardiaceae</taxon>
        <taxon>Nocardia</taxon>
    </lineage>
</organism>
<evidence type="ECO:0000256" key="5">
    <source>
        <dbReference type="ARBA" id="ARBA00024029"/>
    </source>
</evidence>
<dbReference type="GO" id="GO:0046872">
    <property type="term" value="F:metal ion binding"/>
    <property type="evidence" value="ECO:0007669"/>
    <property type="project" value="UniProtKB-KW"/>
</dbReference>
<evidence type="ECO:0000256" key="2">
    <source>
        <dbReference type="ARBA" id="ARBA00022723"/>
    </source>
</evidence>